<gene>
    <name evidence="1" type="ORF">CVLEPA_LOCUS19452</name>
</gene>
<sequence>MKIVSLFLGSGIPAATRRLGDSGGKEIAPKSAGNELISVVDRGALGYSAETRLPLNPTLLAISPPCVRILAHQTYFMAPSLYVVSPLCRLIDMLI</sequence>
<keyword evidence="2" id="KW-1185">Reference proteome</keyword>
<proteinExistence type="predicted"/>
<evidence type="ECO:0000313" key="1">
    <source>
        <dbReference type="EMBL" id="CAK8687380.1"/>
    </source>
</evidence>
<dbReference type="Proteomes" id="UP001642483">
    <property type="component" value="Unassembled WGS sequence"/>
</dbReference>
<comment type="caution">
    <text evidence="1">The sequence shown here is derived from an EMBL/GenBank/DDBJ whole genome shotgun (WGS) entry which is preliminary data.</text>
</comment>
<organism evidence="1 2">
    <name type="scientific">Clavelina lepadiformis</name>
    <name type="common">Light-bulb sea squirt</name>
    <name type="synonym">Ascidia lepadiformis</name>
    <dbReference type="NCBI Taxonomy" id="159417"/>
    <lineage>
        <taxon>Eukaryota</taxon>
        <taxon>Metazoa</taxon>
        <taxon>Chordata</taxon>
        <taxon>Tunicata</taxon>
        <taxon>Ascidiacea</taxon>
        <taxon>Aplousobranchia</taxon>
        <taxon>Clavelinidae</taxon>
        <taxon>Clavelina</taxon>
    </lineage>
</organism>
<dbReference type="EMBL" id="CAWYQH010000104">
    <property type="protein sequence ID" value="CAK8687380.1"/>
    <property type="molecule type" value="Genomic_DNA"/>
</dbReference>
<reference evidence="1 2" key="1">
    <citation type="submission" date="2024-02" db="EMBL/GenBank/DDBJ databases">
        <authorList>
            <person name="Daric V."/>
            <person name="Darras S."/>
        </authorList>
    </citation>
    <scope>NUCLEOTIDE SEQUENCE [LARGE SCALE GENOMIC DNA]</scope>
</reference>
<accession>A0ABP0G6C4</accession>
<evidence type="ECO:0008006" key="3">
    <source>
        <dbReference type="Google" id="ProtNLM"/>
    </source>
</evidence>
<protein>
    <recommendedName>
        <fullName evidence="3">DNA (cytosine-5-)-methyltransferase</fullName>
    </recommendedName>
</protein>
<name>A0ABP0G6C4_CLALP</name>
<evidence type="ECO:0000313" key="2">
    <source>
        <dbReference type="Proteomes" id="UP001642483"/>
    </source>
</evidence>